<keyword evidence="2" id="KW-1185">Reference proteome</keyword>
<sequence>MGNGASKAFEEAKRKMELEYEARKRDTELRGQELKINYELQIRKADMEHQHKIAELMAQMKQTKLQAGKELLLSYMETMNLIIQQNGTTFQTALPLLQQLSNDKLSDSMKQATERAIQKIYDSYMTTEQLLDYSKKQICELQLKQDHEFARLLDFAVEKKVLSAKNKVYYVTSEHPE</sequence>
<dbReference type="EMBL" id="JEMT01023762">
    <property type="protein sequence ID" value="EXX63814.1"/>
    <property type="molecule type" value="Genomic_DNA"/>
</dbReference>
<accession>A0A015K8J6</accession>
<gene>
    <name evidence="1" type="ORF">RirG_148790</name>
</gene>
<dbReference type="OrthoDB" id="2432705at2759"/>
<proteinExistence type="predicted"/>
<name>A0A015K8J6_RHIIW</name>
<protein>
    <submittedName>
        <fullName evidence="1">Uncharacterized protein</fullName>
    </submittedName>
</protein>
<comment type="caution">
    <text evidence="1">The sequence shown here is derived from an EMBL/GenBank/DDBJ whole genome shotgun (WGS) entry which is preliminary data.</text>
</comment>
<dbReference type="HOGENOM" id="CLU_1518654_0_0_1"/>
<dbReference type="AlphaFoldDB" id="A0A015K8J6"/>
<dbReference type="Proteomes" id="UP000022910">
    <property type="component" value="Unassembled WGS sequence"/>
</dbReference>
<organism evidence="1 2">
    <name type="scientific">Rhizophagus irregularis (strain DAOM 197198w)</name>
    <name type="common">Glomus intraradices</name>
    <dbReference type="NCBI Taxonomy" id="1432141"/>
    <lineage>
        <taxon>Eukaryota</taxon>
        <taxon>Fungi</taxon>
        <taxon>Fungi incertae sedis</taxon>
        <taxon>Mucoromycota</taxon>
        <taxon>Glomeromycotina</taxon>
        <taxon>Glomeromycetes</taxon>
        <taxon>Glomerales</taxon>
        <taxon>Glomeraceae</taxon>
        <taxon>Rhizophagus</taxon>
    </lineage>
</organism>
<evidence type="ECO:0000313" key="2">
    <source>
        <dbReference type="Proteomes" id="UP000022910"/>
    </source>
</evidence>
<reference evidence="1 2" key="1">
    <citation type="submission" date="2014-02" db="EMBL/GenBank/DDBJ databases">
        <title>Single nucleus genome sequencing reveals high similarity among nuclei of an endomycorrhizal fungus.</title>
        <authorList>
            <person name="Lin K."/>
            <person name="Geurts R."/>
            <person name="Zhang Z."/>
            <person name="Limpens E."/>
            <person name="Saunders D.G."/>
            <person name="Mu D."/>
            <person name="Pang E."/>
            <person name="Cao H."/>
            <person name="Cha H."/>
            <person name="Lin T."/>
            <person name="Zhou Q."/>
            <person name="Shang Y."/>
            <person name="Li Y."/>
            <person name="Ivanov S."/>
            <person name="Sharma T."/>
            <person name="Velzen R.V."/>
            <person name="Ruijter N.D."/>
            <person name="Aanen D.K."/>
            <person name="Win J."/>
            <person name="Kamoun S."/>
            <person name="Bisseling T."/>
            <person name="Huang S."/>
        </authorList>
    </citation>
    <scope>NUCLEOTIDE SEQUENCE [LARGE SCALE GENOMIC DNA]</scope>
    <source>
        <strain evidence="2">DAOM197198w</strain>
    </source>
</reference>
<evidence type="ECO:0000313" key="1">
    <source>
        <dbReference type="EMBL" id="EXX63814.1"/>
    </source>
</evidence>